<proteinExistence type="predicted"/>
<dbReference type="EMBL" id="SSHM01000001">
    <property type="protein sequence ID" value="THC79986.1"/>
    <property type="molecule type" value="Genomic_DNA"/>
</dbReference>
<dbReference type="EMBL" id="JACCKI010000002">
    <property type="protein sequence ID" value="NZA04145.1"/>
    <property type="molecule type" value="Genomic_DNA"/>
</dbReference>
<evidence type="ECO:0000313" key="5">
    <source>
        <dbReference type="EMBL" id="THC79986.1"/>
    </source>
</evidence>
<dbReference type="InterPro" id="IPR050661">
    <property type="entry name" value="BglG_antiterminators"/>
</dbReference>
<dbReference type="AlphaFoldDB" id="A0A508Z2K5"/>
<dbReference type="Pfam" id="PF05043">
    <property type="entry name" value="Mga"/>
    <property type="match status" value="1"/>
</dbReference>
<dbReference type="InterPro" id="IPR036390">
    <property type="entry name" value="WH_DNA-bd_sf"/>
</dbReference>
<name>A0A508Z2K5_LACRH</name>
<accession>A0A508Z2K5</accession>
<dbReference type="Proteomes" id="UP000307517">
    <property type="component" value="Unassembled WGS sequence"/>
</dbReference>
<dbReference type="RefSeq" id="WP_005689776.1">
    <property type="nucleotide sequence ID" value="NZ_CABFNI010000027.1"/>
</dbReference>
<organism evidence="4 7">
    <name type="scientific">Lacticaseibacillus rhamnosus</name>
    <name type="common">Lactobacillus rhamnosus</name>
    <dbReference type="NCBI Taxonomy" id="47715"/>
    <lineage>
        <taxon>Bacteria</taxon>
        <taxon>Bacillati</taxon>
        <taxon>Bacillota</taxon>
        <taxon>Bacilli</taxon>
        <taxon>Lactobacillales</taxon>
        <taxon>Lactobacillaceae</taxon>
        <taxon>Lacticaseibacillus</taxon>
    </lineage>
</organism>
<evidence type="ECO:0000259" key="3">
    <source>
        <dbReference type="Pfam" id="PF05043"/>
    </source>
</evidence>
<reference evidence="5 6" key="1">
    <citation type="submission" date="2019-04" db="EMBL/GenBank/DDBJ databases">
        <title>Genome Announcement to Ensure Probiotic Safety of Lactobacillus rhamnosus UBLR-58.</title>
        <authorList>
            <person name="Sulthana A."/>
            <person name="Lakshmi S.G."/>
            <person name="Madempudi R.S."/>
        </authorList>
    </citation>
    <scope>NUCLEOTIDE SEQUENCE [LARGE SCALE GENOMIC DNA]</scope>
    <source>
        <strain evidence="5 6">UBLR-58</strain>
    </source>
</reference>
<dbReference type="InterPro" id="IPR007737">
    <property type="entry name" value="Mga_HTH"/>
</dbReference>
<evidence type="ECO:0000313" key="4">
    <source>
        <dbReference type="EMBL" id="NZA04145.1"/>
    </source>
</evidence>
<keyword evidence="1" id="KW-0805">Transcription regulation</keyword>
<evidence type="ECO:0000313" key="6">
    <source>
        <dbReference type="Proteomes" id="UP000307517"/>
    </source>
</evidence>
<dbReference type="PANTHER" id="PTHR30185">
    <property type="entry name" value="CRYPTIC BETA-GLUCOSIDE BGL OPERON ANTITERMINATOR"/>
    <property type="match status" value="1"/>
</dbReference>
<evidence type="ECO:0000256" key="1">
    <source>
        <dbReference type="ARBA" id="ARBA00023015"/>
    </source>
</evidence>
<dbReference type="Gene3D" id="1.10.10.10">
    <property type="entry name" value="Winged helix-like DNA-binding domain superfamily/Winged helix DNA-binding domain"/>
    <property type="match status" value="1"/>
</dbReference>
<gene>
    <name evidence="5" type="ORF">E6L36_06015</name>
    <name evidence="4" type="ORF">H0N82_03220</name>
</gene>
<dbReference type="SUPFAM" id="SSF46785">
    <property type="entry name" value="Winged helix' DNA-binding domain"/>
    <property type="match status" value="1"/>
</dbReference>
<feature type="domain" description="Mga helix-turn-helix" evidence="3">
    <location>
        <begin position="86"/>
        <end position="165"/>
    </location>
</feature>
<comment type="caution">
    <text evidence="4">The sequence shown here is derived from an EMBL/GenBank/DDBJ whole genome shotgun (WGS) entry which is preliminary data.</text>
</comment>
<dbReference type="Proteomes" id="UP000552935">
    <property type="component" value="Unassembled WGS sequence"/>
</dbReference>
<reference evidence="4 7" key="2">
    <citation type="submission" date="2020-07" db="EMBL/GenBank/DDBJ databases">
        <title>Organ Donor 1.</title>
        <authorList>
            <person name="Marsh A.J."/>
            <person name="Azcarate-Peril M.A."/>
        </authorList>
    </citation>
    <scope>NUCLEOTIDE SEQUENCE [LARGE SCALE GENOMIC DNA]</scope>
    <source>
        <strain evidence="4 7">AMC0712</strain>
    </source>
</reference>
<protein>
    <submittedName>
        <fullName evidence="4">Helix-turn-helix domain-containing protein</fullName>
    </submittedName>
    <submittedName>
        <fullName evidence="5">Winged helix-turn-helix transcriptional regulator</fullName>
    </submittedName>
</protein>
<dbReference type="PANTHER" id="PTHR30185:SF18">
    <property type="entry name" value="TRANSCRIPTIONAL REGULATOR MTLR"/>
    <property type="match status" value="1"/>
</dbReference>
<evidence type="ECO:0000313" key="7">
    <source>
        <dbReference type="Proteomes" id="UP000552935"/>
    </source>
</evidence>
<sequence>MNLDDFLENDERREVQLLQLLLKAGAAGCLYTTAITTLGVSASTMGTTVAALQQRIRGFDAAADISVTDSGGQRCICLQTRTPVNFSELYRQLLVQSKSYRILLTLLQKGKVSADELAQLLYISKPAVFRRIKLLNQVLAAFSLQIKGGTLIGPEIALRYLYYRLLLNSHDYDTLASFTEAYSLRQFIAAFEAREHLKFSMIGRLKLSIWLDIALKRHFAAEQNRVKTSKEPLLSLDHNHLYRGIRNWLFDLARQYALVIDEFEVSSLYIFMTSMEILDLDDRDLSPVAQYLDEVTPEIKKIRAQLMARIELAYPAFKRRFTGDTQLRIRYILNQIQMHARFFSGHFHLFDGERINYQVDPAVLQHLEKMAGELAMLTFNHAQQSPSPEQLLFLKRRYLNVLLLIHVQSDAPLYVGICMHDDWSITAGMVARLRVALAGYYHVIIDNAVTDRVYDLLITNSATAARQIKAKERYLLTGIENRYDLEQIMALLATIDQKRKQ</sequence>
<keyword evidence="2" id="KW-0804">Transcription</keyword>
<dbReference type="InterPro" id="IPR036388">
    <property type="entry name" value="WH-like_DNA-bd_sf"/>
</dbReference>
<evidence type="ECO:0000256" key="2">
    <source>
        <dbReference type="ARBA" id="ARBA00023163"/>
    </source>
</evidence>